<keyword evidence="4" id="KW-1185">Reference proteome</keyword>
<evidence type="ECO:0000259" key="2">
    <source>
        <dbReference type="Pfam" id="PF24883"/>
    </source>
</evidence>
<sequence>MSTNPSHAFISAQNLLITGGNFSNIVNTAHSECVGIQLLFEWISQGAMHDSSERDPPPKCYPETRKKMHAPFGNGKSAIMQNIAEWLKEINRPVASFFFGRGQEKRDRPNYLLPTLAYQIATILPPFRELISQIILNDAAVLSKSIDTQFQKLFVEPFTRCSPPEAFAILIDGLDECDGTHGQQSILRIISASSFKHQLPLRFIVASRPEAQITSVFESKSFRLGCRQVNLLDFQSEVRGDIKRYLNEEFCRIRKTRSDMSLVEDSWPSANDLNFLVDQASGQFLYAKTVIQFVDSEWEHPPNQLKVILQWNHSRQAEIFGSMDALLHQILGHCPYQEKLLRILGCLTYFRGSGSLSTISTICQLDYNETMLILRSLSAVVKVDNSPCLNNLLVDQKFAYLPDHTLVKTHHVSFLQFLQDKERSGKFCTGLIADELPPVFDSICSDALAGRLSRYITKSTRDQIVQILRFNPIWLGMRVEKFQWPLLALALNKIQKNLSRNVPLPSNPGERSRLVEVLISLCEYMEEQIALPYPLPQSRRALNCYTDCSQYIRRQVQNIEIQPKDRLRSIVEQVEEYQFKHLVKFCPLSVFDPLSDTLESLNNFSYLFEVFQSPDRTFLCIRTALKSFAMSSLAEDHLAWRRRAFLRVHPMAAFPDDQTQHMAFMDRFMLTKAKKLQLQKSPFDKHGYRK</sequence>
<keyword evidence="1" id="KW-0677">Repeat</keyword>
<feature type="domain" description="Nephrocystin 3-like N-terminal" evidence="2">
    <location>
        <begin position="68"/>
        <end position="208"/>
    </location>
</feature>
<reference evidence="3" key="1">
    <citation type="submission" date="2020-11" db="EMBL/GenBank/DDBJ databases">
        <authorList>
            <consortium name="DOE Joint Genome Institute"/>
            <person name="Ahrendt S."/>
            <person name="Riley R."/>
            <person name="Andreopoulos W."/>
            <person name="Labutti K."/>
            <person name="Pangilinan J."/>
            <person name="Ruiz-Duenas F.J."/>
            <person name="Barrasa J.M."/>
            <person name="Sanchez-Garcia M."/>
            <person name="Camarero S."/>
            <person name="Miyauchi S."/>
            <person name="Serrano A."/>
            <person name="Linde D."/>
            <person name="Babiker R."/>
            <person name="Drula E."/>
            <person name="Ayuso-Fernandez I."/>
            <person name="Pacheco R."/>
            <person name="Padilla G."/>
            <person name="Ferreira P."/>
            <person name="Barriuso J."/>
            <person name="Kellner H."/>
            <person name="Castanera R."/>
            <person name="Alfaro M."/>
            <person name="Ramirez L."/>
            <person name="Pisabarro A.G."/>
            <person name="Kuo A."/>
            <person name="Tritt A."/>
            <person name="Lipzen A."/>
            <person name="He G."/>
            <person name="Yan M."/>
            <person name="Ng V."/>
            <person name="Cullen D."/>
            <person name="Martin F."/>
            <person name="Rosso M.-N."/>
            <person name="Henrissat B."/>
            <person name="Hibbett D."/>
            <person name="Martinez A.T."/>
            <person name="Grigoriev I.V."/>
        </authorList>
    </citation>
    <scope>NUCLEOTIDE SEQUENCE</scope>
    <source>
        <strain evidence="3">CBS 506.95</strain>
    </source>
</reference>
<proteinExistence type="predicted"/>
<dbReference type="Pfam" id="PF24883">
    <property type="entry name" value="NPHP3_N"/>
    <property type="match status" value="1"/>
</dbReference>
<dbReference type="PANTHER" id="PTHR10039">
    <property type="entry name" value="AMELOGENIN"/>
    <property type="match status" value="1"/>
</dbReference>
<organism evidence="3 4">
    <name type="scientific">Crepidotus variabilis</name>
    <dbReference type="NCBI Taxonomy" id="179855"/>
    <lineage>
        <taxon>Eukaryota</taxon>
        <taxon>Fungi</taxon>
        <taxon>Dikarya</taxon>
        <taxon>Basidiomycota</taxon>
        <taxon>Agaricomycotina</taxon>
        <taxon>Agaricomycetes</taxon>
        <taxon>Agaricomycetidae</taxon>
        <taxon>Agaricales</taxon>
        <taxon>Agaricineae</taxon>
        <taxon>Crepidotaceae</taxon>
        <taxon>Crepidotus</taxon>
    </lineage>
</organism>
<protein>
    <recommendedName>
        <fullName evidence="2">Nephrocystin 3-like N-terminal domain-containing protein</fullName>
    </recommendedName>
</protein>
<comment type="caution">
    <text evidence="3">The sequence shown here is derived from an EMBL/GenBank/DDBJ whole genome shotgun (WGS) entry which is preliminary data.</text>
</comment>
<dbReference type="PANTHER" id="PTHR10039:SF17">
    <property type="entry name" value="FUNGAL STAND N-TERMINAL GOODBYE DOMAIN-CONTAINING PROTEIN-RELATED"/>
    <property type="match status" value="1"/>
</dbReference>
<dbReference type="AlphaFoldDB" id="A0A9P6EN01"/>
<dbReference type="EMBL" id="MU157830">
    <property type="protein sequence ID" value="KAF9532796.1"/>
    <property type="molecule type" value="Genomic_DNA"/>
</dbReference>
<dbReference type="Proteomes" id="UP000807306">
    <property type="component" value="Unassembled WGS sequence"/>
</dbReference>
<evidence type="ECO:0000313" key="3">
    <source>
        <dbReference type="EMBL" id="KAF9532796.1"/>
    </source>
</evidence>
<dbReference type="InterPro" id="IPR056884">
    <property type="entry name" value="NPHP3-like_N"/>
</dbReference>
<gene>
    <name evidence="3" type="ORF">CPB83DRAFT_903314</name>
</gene>
<name>A0A9P6EN01_9AGAR</name>
<accession>A0A9P6EN01</accession>
<dbReference type="OrthoDB" id="4760524at2759"/>
<evidence type="ECO:0000256" key="1">
    <source>
        <dbReference type="ARBA" id="ARBA00022737"/>
    </source>
</evidence>
<evidence type="ECO:0000313" key="4">
    <source>
        <dbReference type="Proteomes" id="UP000807306"/>
    </source>
</evidence>